<proteinExistence type="predicted"/>
<dbReference type="Proteomes" id="UP000562254">
    <property type="component" value="Unassembled WGS sequence"/>
</dbReference>
<evidence type="ECO:0000313" key="2">
    <source>
        <dbReference type="EMBL" id="MBB5688474.1"/>
    </source>
</evidence>
<protein>
    <submittedName>
        <fullName evidence="2">Uncharacterized protein</fullName>
    </submittedName>
</protein>
<feature type="region of interest" description="Disordered" evidence="1">
    <location>
        <begin position="22"/>
        <end position="62"/>
    </location>
</feature>
<evidence type="ECO:0000256" key="1">
    <source>
        <dbReference type="SAM" id="MobiDB-lite"/>
    </source>
</evidence>
<keyword evidence="3" id="KW-1185">Reference proteome</keyword>
<organism evidence="2 3">
    <name type="scientific">Neoroseomonas alkaliterrae</name>
    <dbReference type="NCBI Taxonomy" id="1452450"/>
    <lineage>
        <taxon>Bacteria</taxon>
        <taxon>Pseudomonadati</taxon>
        <taxon>Pseudomonadota</taxon>
        <taxon>Alphaproteobacteria</taxon>
        <taxon>Acetobacterales</taxon>
        <taxon>Acetobacteraceae</taxon>
        <taxon>Neoroseomonas</taxon>
    </lineage>
</organism>
<dbReference type="PROSITE" id="PS51257">
    <property type="entry name" value="PROKAR_LIPOPROTEIN"/>
    <property type="match status" value="1"/>
</dbReference>
<gene>
    <name evidence="2" type="ORF">FHS88_000584</name>
</gene>
<sequence length="100" mass="10825">MIRSLALLAAIALAACEQGGVWDSLPRDDSPDGRACREEAARDPEVRRIASAQTGGVNPTQDARVRQELMDALPRAWNACMLRRGAAPAGGVEPLRRRTF</sequence>
<feature type="compositionally biased region" description="Basic and acidic residues" evidence="1">
    <location>
        <begin position="25"/>
        <end position="48"/>
    </location>
</feature>
<evidence type="ECO:0000313" key="3">
    <source>
        <dbReference type="Proteomes" id="UP000562254"/>
    </source>
</evidence>
<name>A0A840Y3M2_9PROT</name>
<accession>A0A840Y3M2</accession>
<dbReference type="EMBL" id="JACIJE010000001">
    <property type="protein sequence ID" value="MBB5688474.1"/>
    <property type="molecule type" value="Genomic_DNA"/>
</dbReference>
<comment type="caution">
    <text evidence="2">The sequence shown here is derived from an EMBL/GenBank/DDBJ whole genome shotgun (WGS) entry which is preliminary data.</text>
</comment>
<dbReference type="AlphaFoldDB" id="A0A840Y3M2"/>
<reference evidence="2 3" key="1">
    <citation type="submission" date="2020-08" db="EMBL/GenBank/DDBJ databases">
        <title>Genomic Encyclopedia of Type Strains, Phase IV (KMG-IV): sequencing the most valuable type-strain genomes for metagenomic binning, comparative biology and taxonomic classification.</title>
        <authorList>
            <person name="Goeker M."/>
        </authorList>
    </citation>
    <scope>NUCLEOTIDE SEQUENCE [LARGE SCALE GENOMIC DNA]</scope>
    <source>
        <strain evidence="2 3">DSM 25895</strain>
    </source>
</reference>
<dbReference type="RefSeq" id="WP_184481097.1">
    <property type="nucleotide sequence ID" value="NZ_JAAEDJ010000183.1"/>
</dbReference>
<feature type="compositionally biased region" description="Polar residues" evidence="1">
    <location>
        <begin position="51"/>
        <end position="61"/>
    </location>
</feature>